<organism evidence="7">
    <name type="scientific">Caulobacter sp. (strain K31)</name>
    <dbReference type="NCBI Taxonomy" id="366602"/>
    <lineage>
        <taxon>Bacteria</taxon>
        <taxon>Pseudomonadati</taxon>
        <taxon>Pseudomonadota</taxon>
        <taxon>Alphaproteobacteria</taxon>
        <taxon>Caulobacterales</taxon>
        <taxon>Caulobacteraceae</taxon>
        <taxon>Caulobacter</taxon>
    </lineage>
</organism>
<dbReference type="InterPro" id="IPR015421">
    <property type="entry name" value="PyrdxlP-dep_Trfase_major"/>
</dbReference>
<keyword evidence="3" id="KW-0805">Transcription regulation</keyword>
<dbReference type="GO" id="GO:0008483">
    <property type="term" value="F:transaminase activity"/>
    <property type="evidence" value="ECO:0007669"/>
    <property type="project" value="UniProtKB-KW"/>
</dbReference>
<gene>
    <name evidence="7" type="ordered locus">Caul_2483</name>
</gene>
<dbReference type="Gene3D" id="3.40.640.10">
    <property type="entry name" value="Type I PLP-dependent aspartate aminotransferase-like (Major domain)"/>
    <property type="match status" value="1"/>
</dbReference>
<keyword evidence="2" id="KW-0663">Pyridoxal phosphate</keyword>
<evidence type="ECO:0000256" key="1">
    <source>
        <dbReference type="ARBA" id="ARBA00005384"/>
    </source>
</evidence>
<dbReference type="GO" id="GO:0003700">
    <property type="term" value="F:DNA-binding transcription factor activity"/>
    <property type="evidence" value="ECO:0007669"/>
    <property type="project" value="InterPro"/>
</dbReference>
<evidence type="ECO:0000256" key="3">
    <source>
        <dbReference type="ARBA" id="ARBA00023015"/>
    </source>
</evidence>
<dbReference type="Gene3D" id="1.10.10.10">
    <property type="entry name" value="Winged helix-like DNA-binding domain superfamily/Winged helix DNA-binding domain"/>
    <property type="match status" value="1"/>
</dbReference>
<dbReference type="KEGG" id="cak:Caul_2483"/>
<reference evidence="7" key="1">
    <citation type="submission" date="2008-01" db="EMBL/GenBank/DDBJ databases">
        <title>Complete sequence of chromosome of Caulobacter sp. K31.</title>
        <authorList>
            <consortium name="US DOE Joint Genome Institute"/>
            <person name="Copeland A."/>
            <person name="Lucas S."/>
            <person name="Lapidus A."/>
            <person name="Barry K."/>
            <person name="Glavina del Rio T."/>
            <person name="Dalin E."/>
            <person name="Tice H."/>
            <person name="Pitluck S."/>
            <person name="Bruce D."/>
            <person name="Goodwin L."/>
            <person name="Thompson L.S."/>
            <person name="Brettin T."/>
            <person name="Detter J.C."/>
            <person name="Han C."/>
            <person name="Schmutz J."/>
            <person name="Larimer F."/>
            <person name="Land M."/>
            <person name="Hauser L."/>
            <person name="Kyrpides N."/>
            <person name="Kim E."/>
            <person name="Stephens C."/>
            <person name="Richardson P."/>
        </authorList>
    </citation>
    <scope>NUCLEOTIDE SEQUENCE [LARGE SCALE GENOMIC DNA]</scope>
    <source>
        <strain evidence="7">K31</strain>
    </source>
</reference>
<keyword evidence="5" id="KW-0804">Transcription</keyword>
<sequence length="470" mass="48988">MYVFSHGKATVTRNRPTAGWLRHVRRDGGQPIYLALVDALETAVRDGELQPGDQLPPQRAVADQMDIDFTTVTRAYGAARARGLVEGAVGRGTFVRRRAADDEAGLVDLSMNLPPPPRGVSLAALLKETTAAILDRTDVATLMAYHAGPGTPGQRSAGAAWLAPSLGEVALDRIVVCPGAQAALTAVLTTIARPGACIIVEPLTYPGVIALARRLGLRLATCPVDDQGFIPESLARLCAEERPAAIYVVPTTRNPVATTMGLARRREIATIATAGAVWLIEDDPYSRLFDAPLPALASLAPEHAFHIATLSKTLSPGLRTAFLVAPPGPMAEQVAAGLHATVLMGSPLTTAVAMRWIRDGAAERVLAGVSLEARARRAIAAELLPMARGDAEGVHVWLDQPAGWDAGRVRALALSRGLSLVAADAFAATPDHPDGLRISLGGPAQASVLRAALGNVAALLAGGGPARVVV</sequence>
<dbReference type="eggNOG" id="COG1167">
    <property type="taxonomic scope" value="Bacteria"/>
</dbReference>
<evidence type="ECO:0000256" key="5">
    <source>
        <dbReference type="ARBA" id="ARBA00023163"/>
    </source>
</evidence>
<dbReference type="AlphaFoldDB" id="B0SWI2"/>
<feature type="domain" description="HTH gntR-type" evidence="6">
    <location>
        <begin position="30"/>
        <end position="98"/>
    </location>
</feature>
<comment type="similarity">
    <text evidence="1">In the C-terminal section; belongs to the class-I pyridoxal-phosphate-dependent aminotransferase family.</text>
</comment>
<protein>
    <submittedName>
        <fullName evidence="7">Transcriptional regulator, GntR family with aminotransferase domain</fullName>
    </submittedName>
</protein>
<dbReference type="Pfam" id="PF00155">
    <property type="entry name" value="Aminotran_1_2"/>
    <property type="match status" value="1"/>
</dbReference>
<dbReference type="HOGENOM" id="CLU_017584_0_0_5"/>
<dbReference type="EMBL" id="CP000927">
    <property type="protein sequence ID" value="ABZ71610.1"/>
    <property type="molecule type" value="Genomic_DNA"/>
</dbReference>
<evidence type="ECO:0000313" key="7">
    <source>
        <dbReference type="EMBL" id="ABZ71610.1"/>
    </source>
</evidence>
<dbReference type="SUPFAM" id="SSF53383">
    <property type="entry name" value="PLP-dependent transferases"/>
    <property type="match status" value="1"/>
</dbReference>
<evidence type="ECO:0000256" key="2">
    <source>
        <dbReference type="ARBA" id="ARBA00022898"/>
    </source>
</evidence>
<dbReference type="PROSITE" id="PS50949">
    <property type="entry name" value="HTH_GNTR"/>
    <property type="match status" value="1"/>
</dbReference>
<keyword evidence="7" id="KW-0032">Aminotransferase</keyword>
<dbReference type="GO" id="GO:0030170">
    <property type="term" value="F:pyridoxal phosphate binding"/>
    <property type="evidence" value="ECO:0007669"/>
    <property type="project" value="InterPro"/>
</dbReference>
<dbReference type="InterPro" id="IPR004839">
    <property type="entry name" value="Aminotransferase_I/II_large"/>
</dbReference>
<dbReference type="GO" id="GO:0003677">
    <property type="term" value="F:DNA binding"/>
    <property type="evidence" value="ECO:0007669"/>
    <property type="project" value="UniProtKB-KW"/>
</dbReference>
<evidence type="ECO:0000259" key="6">
    <source>
        <dbReference type="PROSITE" id="PS50949"/>
    </source>
</evidence>
<dbReference type="SMART" id="SM00345">
    <property type="entry name" value="HTH_GNTR"/>
    <property type="match status" value="1"/>
</dbReference>
<name>B0SWI2_CAUSK</name>
<keyword evidence="7" id="KW-0808">Transferase</keyword>
<accession>B0SWI2</accession>
<dbReference type="SUPFAM" id="SSF46785">
    <property type="entry name" value="Winged helix' DNA-binding domain"/>
    <property type="match status" value="1"/>
</dbReference>
<dbReference type="PANTHER" id="PTHR46577:SF1">
    <property type="entry name" value="HTH-TYPE TRANSCRIPTIONAL REGULATORY PROTEIN GABR"/>
    <property type="match status" value="1"/>
</dbReference>
<dbReference type="PANTHER" id="PTHR46577">
    <property type="entry name" value="HTH-TYPE TRANSCRIPTIONAL REGULATORY PROTEIN GABR"/>
    <property type="match status" value="1"/>
</dbReference>
<dbReference type="STRING" id="366602.Caul_2483"/>
<dbReference type="InterPro" id="IPR015424">
    <property type="entry name" value="PyrdxlP-dep_Trfase"/>
</dbReference>
<dbReference type="InterPro" id="IPR051446">
    <property type="entry name" value="HTH_trans_reg/aminotransferase"/>
</dbReference>
<dbReference type="InterPro" id="IPR000524">
    <property type="entry name" value="Tscrpt_reg_HTH_GntR"/>
</dbReference>
<dbReference type="CDD" id="cd07377">
    <property type="entry name" value="WHTH_GntR"/>
    <property type="match status" value="1"/>
</dbReference>
<proteinExistence type="inferred from homology"/>
<evidence type="ECO:0000256" key="4">
    <source>
        <dbReference type="ARBA" id="ARBA00023125"/>
    </source>
</evidence>
<keyword evidence="4" id="KW-0238">DNA-binding</keyword>
<dbReference type="CDD" id="cd00609">
    <property type="entry name" value="AAT_like"/>
    <property type="match status" value="1"/>
</dbReference>
<dbReference type="InterPro" id="IPR036390">
    <property type="entry name" value="WH_DNA-bd_sf"/>
</dbReference>
<dbReference type="Pfam" id="PF00392">
    <property type="entry name" value="GntR"/>
    <property type="match status" value="1"/>
</dbReference>
<dbReference type="InterPro" id="IPR036388">
    <property type="entry name" value="WH-like_DNA-bd_sf"/>
</dbReference>